<accession>A2DHU6</accession>
<gene>
    <name evidence="1" type="ORF">TVAG_401880</name>
</gene>
<dbReference type="InParanoid" id="A2DHU6"/>
<evidence type="ECO:0000313" key="1">
    <source>
        <dbReference type="EMBL" id="EAY19935.1"/>
    </source>
</evidence>
<reference evidence="1" key="1">
    <citation type="submission" date="2006-10" db="EMBL/GenBank/DDBJ databases">
        <authorList>
            <person name="Amadeo P."/>
            <person name="Zhao Q."/>
            <person name="Wortman J."/>
            <person name="Fraser-Liggett C."/>
            <person name="Carlton J."/>
        </authorList>
    </citation>
    <scope>NUCLEOTIDE SEQUENCE</scope>
    <source>
        <strain evidence="1">G3</strain>
    </source>
</reference>
<dbReference type="InterPro" id="IPR016024">
    <property type="entry name" value="ARM-type_fold"/>
</dbReference>
<proteinExistence type="predicted"/>
<dbReference type="KEGG" id="tva:5465483"/>
<sequence>MFEDNSDPEDYGSKSFGKTQPYETTFAQRYKINASGITNDINNCDLKKFQPGINKLTKYFEEKGPPLIGYTGALLFERLQLCFDSNDPLVEEYHANEELRKAAFHLLCWFGYDKCTTYPADQLSNPEYVEQAFNNIKSTNIELVNDGLGLLTGVIHNIAVYNYFIENNGLDIIFQLDNRTFIPIFLRKLFKLWSNDKNNSENDFRSSVYHRTVPFIYQFLDSRYSVVKNRTFNVLRVLKKRGIEVDPNEIINRLPNLLQDPYNAVIAAALTYIRKVPEVSQELFKQLIEVSNKNQKIGIEVFKYLYKRVDTLSQENISLLVEALLEAATNGPAKLGEYALPILTELTTANNIWDERLIDAYMKFLQEPRTIKVSIEGLCKCLEISEGSGHNQDVIDRLSEYTDIFSELMQNDDEVVSHFSSQILERLEQL</sequence>
<evidence type="ECO:0000313" key="2">
    <source>
        <dbReference type="Proteomes" id="UP000001542"/>
    </source>
</evidence>
<organism evidence="1 2">
    <name type="scientific">Trichomonas vaginalis (strain ATCC PRA-98 / G3)</name>
    <dbReference type="NCBI Taxonomy" id="412133"/>
    <lineage>
        <taxon>Eukaryota</taxon>
        <taxon>Metamonada</taxon>
        <taxon>Parabasalia</taxon>
        <taxon>Trichomonadida</taxon>
        <taxon>Trichomonadidae</taxon>
        <taxon>Trichomonas</taxon>
    </lineage>
</organism>
<keyword evidence="2" id="KW-1185">Reference proteome</keyword>
<protein>
    <submittedName>
        <fullName evidence="1">Uncharacterized protein</fullName>
    </submittedName>
</protein>
<dbReference type="InterPro" id="IPR011989">
    <property type="entry name" value="ARM-like"/>
</dbReference>
<dbReference type="AlphaFoldDB" id="A2DHU6"/>
<dbReference type="RefSeq" id="XP_001580921.1">
    <property type="nucleotide sequence ID" value="XM_001580871.1"/>
</dbReference>
<dbReference type="SUPFAM" id="SSF48371">
    <property type="entry name" value="ARM repeat"/>
    <property type="match status" value="1"/>
</dbReference>
<dbReference type="VEuPathDB" id="TrichDB:TVAGG3_0271360"/>
<dbReference type="EMBL" id="DS113202">
    <property type="protein sequence ID" value="EAY19935.1"/>
    <property type="molecule type" value="Genomic_DNA"/>
</dbReference>
<name>A2DHU6_TRIV3</name>
<dbReference type="Proteomes" id="UP000001542">
    <property type="component" value="Unassembled WGS sequence"/>
</dbReference>
<dbReference type="SMR" id="A2DHU6"/>
<dbReference type="VEuPathDB" id="TrichDB:TVAG_401880"/>
<dbReference type="Gene3D" id="1.25.10.10">
    <property type="entry name" value="Leucine-rich Repeat Variant"/>
    <property type="match status" value="1"/>
</dbReference>
<reference evidence="1" key="2">
    <citation type="journal article" date="2007" name="Science">
        <title>Draft genome sequence of the sexually transmitted pathogen Trichomonas vaginalis.</title>
        <authorList>
            <person name="Carlton J.M."/>
            <person name="Hirt R.P."/>
            <person name="Silva J.C."/>
            <person name="Delcher A.L."/>
            <person name="Schatz M."/>
            <person name="Zhao Q."/>
            <person name="Wortman J.R."/>
            <person name="Bidwell S.L."/>
            <person name="Alsmark U.C.M."/>
            <person name="Besteiro S."/>
            <person name="Sicheritz-Ponten T."/>
            <person name="Noel C.J."/>
            <person name="Dacks J.B."/>
            <person name="Foster P.G."/>
            <person name="Simillion C."/>
            <person name="Van de Peer Y."/>
            <person name="Miranda-Saavedra D."/>
            <person name="Barton G.J."/>
            <person name="Westrop G.D."/>
            <person name="Mueller S."/>
            <person name="Dessi D."/>
            <person name="Fiori P.L."/>
            <person name="Ren Q."/>
            <person name="Paulsen I."/>
            <person name="Zhang H."/>
            <person name="Bastida-Corcuera F.D."/>
            <person name="Simoes-Barbosa A."/>
            <person name="Brown M.T."/>
            <person name="Hayes R.D."/>
            <person name="Mukherjee M."/>
            <person name="Okumura C.Y."/>
            <person name="Schneider R."/>
            <person name="Smith A.J."/>
            <person name="Vanacova S."/>
            <person name="Villalvazo M."/>
            <person name="Haas B.J."/>
            <person name="Pertea M."/>
            <person name="Feldblyum T.V."/>
            <person name="Utterback T.R."/>
            <person name="Shu C.L."/>
            <person name="Osoegawa K."/>
            <person name="de Jong P.J."/>
            <person name="Hrdy I."/>
            <person name="Horvathova L."/>
            <person name="Zubacova Z."/>
            <person name="Dolezal P."/>
            <person name="Malik S.B."/>
            <person name="Logsdon J.M. Jr."/>
            <person name="Henze K."/>
            <person name="Gupta A."/>
            <person name="Wang C.C."/>
            <person name="Dunne R.L."/>
            <person name="Upcroft J.A."/>
            <person name="Upcroft P."/>
            <person name="White O."/>
            <person name="Salzberg S.L."/>
            <person name="Tang P."/>
            <person name="Chiu C.-H."/>
            <person name="Lee Y.-S."/>
            <person name="Embley T.M."/>
            <person name="Coombs G.H."/>
            <person name="Mottram J.C."/>
            <person name="Tachezy J."/>
            <person name="Fraser-Liggett C.M."/>
            <person name="Johnson P.J."/>
        </authorList>
    </citation>
    <scope>NUCLEOTIDE SEQUENCE [LARGE SCALE GENOMIC DNA]</scope>
    <source>
        <strain evidence="1">G3</strain>
    </source>
</reference>